<name>A0A1G2QAJ2_9BACT</name>
<evidence type="ECO:0000256" key="5">
    <source>
        <dbReference type="ARBA" id="ARBA00023015"/>
    </source>
</evidence>
<dbReference type="FunFam" id="3.30.300.20:FF:000005">
    <property type="entry name" value="Transcription termination/antitermination protein NusA"/>
    <property type="match status" value="1"/>
</dbReference>
<feature type="coiled-coil region" evidence="8">
    <location>
        <begin position="74"/>
        <end position="133"/>
    </location>
</feature>
<dbReference type="InterPro" id="IPR010213">
    <property type="entry name" value="TF_NusA"/>
</dbReference>
<comment type="function">
    <text evidence="7">Participates in both transcription termination and antitermination.</text>
</comment>
<evidence type="ECO:0000259" key="10">
    <source>
        <dbReference type="PROSITE" id="PS50126"/>
    </source>
</evidence>
<dbReference type="InterPro" id="IPR012340">
    <property type="entry name" value="NA-bd_OB-fold"/>
</dbReference>
<evidence type="ECO:0000256" key="3">
    <source>
        <dbReference type="ARBA" id="ARBA00022814"/>
    </source>
</evidence>
<dbReference type="InterPro" id="IPR015946">
    <property type="entry name" value="KH_dom-like_a/b"/>
</dbReference>
<evidence type="ECO:0000256" key="1">
    <source>
        <dbReference type="ARBA" id="ARBA00022472"/>
    </source>
</evidence>
<evidence type="ECO:0000256" key="2">
    <source>
        <dbReference type="ARBA" id="ARBA00022490"/>
    </source>
</evidence>
<comment type="subunit">
    <text evidence="7">Monomer. Binds directly to the core enzyme of the DNA-dependent RNA polymerase and to nascent RNA.</text>
</comment>
<dbReference type="AlphaFoldDB" id="A0A1G2QAJ2"/>
<keyword evidence="1 7" id="KW-0806">Transcription termination</keyword>
<dbReference type="SMART" id="SM00322">
    <property type="entry name" value="KH"/>
    <property type="match status" value="2"/>
</dbReference>
<dbReference type="PANTHER" id="PTHR22648:SF0">
    <property type="entry name" value="TRANSCRIPTION TERMINATION_ANTITERMINATION PROTEIN NUSA"/>
    <property type="match status" value="1"/>
</dbReference>
<dbReference type="InterPro" id="IPR058582">
    <property type="entry name" value="KH_NusA_2nd"/>
</dbReference>
<dbReference type="EMBL" id="MHTE01000016">
    <property type="protein sequence ID" value="OHA56992.1"/>
    <property type="molecule type" value="Genomic_DNA"/>
</dbReference>
<evidence type="ECO:0000256" key="8">
    <source>
        <dbReference type="SAM" id="Coils"/>
    </source>
</evidence>
<keyword evidence="2 7" id="KW-0963">Cytoplasm</keyword>
<gene>
    <name evidence="7" type="primary">nusA</name>
    <name evidence="11" type="ORF">A2441_04260</name>
</gene>
<proteinExistence type="inferred from homology"/>
<keyword evidence="5 7" id="KW-0805">Transcription regulation</keyword>
<organism evidence="11 12">
    <name type="scientific">Candidatus Veblenbacteria bacterium RIFOXYC2_FULL_42_11</name>
    <dbReference type="NCBI Taxonomy" id="1802428"/>
    <lineage>
        <taxon>Bacteria</taxon>
        <taxon>Candidatus Vebleniibacteriota</taxon>
    </lineage>
</organism>
<reference evidence="11 12" key="1">
    <citation type="journal article" date="2016" name="Nat. Commun.">
        <title>Thousands of microbial genomes shed light on interconnected biogeochemical processes in an aquifer system.</title>
        <authorList>
            <person name="Anantharaman K."/>
            <person name="Brown C.T."/>
            <person name="Hug L.A."/>
            <person name="Sharon I."/>
            <person name="Castelle C.J."/>
            <person name="Probst A.J."/>
            <person name="Thomas B.C."/>
            <person name="Singh A."/>
            <person name="Wilkins M.J."/>
            <person name="Karaoz U."/>
            <person name="Brodie E.L."/>
            <person name="Williams K.H."/>
            <person name="Hubbard S.S."/>
            <person name="Banfield J.F."/>
        </authorList>
    </citation>
    <scope>NUCLEOTIDE SEQUENCE [LARGE SCALE GENOMIC DNA]</scope>
</reference>
<dbReference type="FunFam" id="3.30.300.20:FF:000002">
    <property type="entry name" value="Transcription termination/antitermination protein NusA"/>
    <property type="match status" value="1"/>
</dbReference>
<dbReference type="Pfam" id="PF26594">
    <property type="entry name" value="KH_NusA_2nd"/>
    <property type="match status" value="1"/>
</dbReference>
<dbReference type="NCBIfam" id="TIGR01953">
    <property type="entry name" value="NusA"/>
    <property type="match status" value="1"/>
</dbReference>
<dbReference type="GO" id="GO:0003723">
    <property type="term" value="F:RNA binding"/>
    <property type="evidence" value="ECO:0007669"/>
    <property type="project" value="UniProtKB-UniRule"/>
</dbReference>
<feature type="domain" description="S1 motif" evidence="10">
    <location>
        <begin position="144"/>
        <end position="208"/>
    </location>
</feature>
<dbReference type="SUPFAM" id="SSF50249">
    <property type="entry name" value="Nucleic acid-binding proteins"/>
    <property type="match status" value="1"/>
</dbReference>
<dbReference type="InterPro" id="IPR025249">
    <property type="entry name" value="TF_NusA_KH_1st"/>
</dbReference>
<dbReference type="InterPro" id="IPR036555">
    <property type="entry name" value="NusA_N_sf"/>
</dbReference>
<evidence type="ECO:0000256" key="7">
    <source>
        <dbReference type="HAMAP-Rule" id="MF_00945"/>
    </source>
</evidence>
<comment type="caution">
    <text evidence="11">The sequence shown here is derived from an EMBL/GenBank/DDBJ whole genome shotgun (WGS) entry which is preliminary data.</text>
</comment>
<dbReference type="SUPFAM" id="SSF69705">
    <property type="entry name" value="Transcription factor NusA, N-terminal domain"/>
    <property type="match status" value="1"/>
</dbReference>
<dbReference type="Pfam" id="PF13184">
    <property type="entry name" value="KH_NusA_1st"/>
    <property type="match status" value="1"/>
</dbReference>
<dbReference type="InterPro" id="IPR030842">
    <property type="entry name" value="TF_NusA_bacterial"/>
</dbReference>
<dbReference type="Gene3D" id="3.30.300.20">
    <property type="match status" value="2"/>
</dbReference>
<accession>A0A1G2QAJ2</accession>
<dbReference type="Gene3D" id="2.40.50.140">
    <property type="entry name" value="Nucleic acid-binding proteins"/>
    <property type="match status" value="1"/>
</dbReference>
<comment type="subcellular location">
    <subcellularLocation>
        <location evidence="7">Cytoplasm</location>
    </subcellularLocation>
</comment>
<evidence type="ECO:0000313" key="12">
    <source>
        <dbReference type="Proteomes" id="UP000178226"/>
    </source>
</evidence>
<dbReference type="CDD" id="cd22529">
    <property type="entry name" value="KH-II_NusA_rpt2"/>
    <property type="match status" value="1"/>
</dbReference>
<dbReference type="SMART" id="SM00316">
    <property type="entry name" value="S1"/>
    <property type="match status" value="1"/>
</dbReference>
<dbReference type="SUPFAM" id="SSF54814">
    <property type="entry name" value="Prokaryotic type KH domain (KH-domain type II)"/>
    <property type="match status" value="2"/>
</dbReference>
<dbReference type="CDD" id="cd02134">
    <property type="entry name" value="KH-II_NusA_rpt1"/>
    <property type="match status" value="1"/>
</dbReference>
<evidence type="ECO:0000256" key="6">
    <source>
        <dbReference type="ARBA" id="ARBA00023163"/>
    </source>
</evidence>
<dbReference type="PANTHER" id="PTHR22648">
    <property type="entry name" value="TRANSCRIPTION TERMINATION FACTOR NUSA"/>
    <property type="match status" value="1"/>
</dbReference>
<keyword evidence="8" id="KW-0175">Coiled coil</keyword>
<sequence>MQTSPILMAIQQICDEKNIPVSAVVETIEQALASAYRKDFGEPNQNIKVEFDPVTGGSRIFDVKTVVIGPAEGEEEINEKKEILLADAKKIKKDAAEGEEIRTELPVPEEYGRVAAQTAKQVIIQRLREAEREMVFTEYKDKEGQVLLGTIQRVEGRTVFVDLGHTVAVMPYAEQIPREHYATGARVKVYLVSVSASSRGPEVLVSRTHPEIVRQLFAQEVPEIAAGTVEIKSIAREAGSRTKIAVIATEPNIDPIGSCVGQRGMRVQTVITQLGGEKIDIIEWSEDAQKFISAALSPAKVQLVEIDEANHSAKVTVAEDQLSLAIGRGGQNVRLAVKLAGWKIDIIGSATGEVQNIEAEEDATKTPAEGEIIESPEKQSESTEPTEPTTKTEEPTEPSA</sequence>
<dbReference type="Gene3D" id="3.30.1480.10">
    <property type="entry name" value="NusA, N-terminal domain"/>
    <property type="match status" value="1"/>
</dbReference>
<dbReference type="Proteomes" id="UP000178226">
    <property type="component" value="Unassembled WGS sequence"/>
</dbReference>
<dbReference type="InterPro" id="IPR013735">
    <property type="entry name" value="TF_NusA_N"/>
</dbReference>
<feature type="region of interest" description="Disordered" evidence="9">
    <location>
        <begin position="357"/>
        <end position="400"/>
    </location>
</feature>
<dbReference type="GO" id="GO:0031564">
    <property type="term" value="P:transcription antitermination"/>
    <property type="evidence" value="ECO:0007669"/>
    <property type="project" value="UniProtKB-UniRule"/>
</dbReference>
<dbReference type="HAMAP" id="MF_00945_B">
    <property type="entry name" value="NusA_B"/>
    <property type="match status" value="1"/>
</dbReference>
<evidence type="ECO:0000313" key="11">
    <source>
        <dbReference type="EMBL" id="OHA56992.1"/>
    </source>
</evidence>
<keyword evidence="3 7" id="KW-0889">Transcription antitermination</keyword>
<dbReference type="GO" id="GO:0005829">
    <property type="term" value="C:cytosol"/>
    <property type="evidence" value="ECO:0007669"/>
    <property type="project" value="TreeGrafter"/>
</dbReference>
<dbReference type="CDD" id="cd04455">
    <property type="entry name" value="S1_NusA"/>
    <property type="match status" value="1"/>
</dbReference>
<dbReference type="GO" id="GO:0003700">
    <property type="term" value="F:DNA-binding transcription factor activity"/>
    <property type="evidence" value="ECO:0007669"/>
    <property type="project" value="InterPro"/>
</dbReference>
<dbReference type="GO" id="GO:0006353">
    <property type="term" value="P:DNA-templated transcription termination"/>
    <property type="evidence" value="ECO:0007669"/>
    <property type="project" value="UniProtKB-UniRule"/>
</dbReference>
<evidence type="ECO:0000256" key="9">
    <source>
        <dbReference type="SAM" id="MobiDB-lite"/>
    </source>
</evidence>
<dbReference type="InterPro" id="IPR004087">
    <property type="entry name" value="KH_dom"/>
</dbReference>
<evidence type="ECO:0000256" key="4">
    <source>
        <dbReference type="ARBA" id="ARBA00022884"/>
    </source>
</evidence>
<keyword evidence="4 7" id="KW-0694">RNA-binding</keyword>
<dbReference type="PROSITE" id="PS50126">
    <property type="entry name" value="S1"/>
    <property type="match status" value="1"/>
</dbReference>
<dbReference type="InterPro" id="IPR009019">
    <property type="entry name" value="KH_sf_prok-type"/>
</dbReference>
<comment type="similarity">
    <text evidence="7">Belongs to the NusA family.</text>
</comment>
<dbReference type="InterPro" id="IPR003029">
    <property type="entry name" value="S1_domain"/>
</dbReference>
<keyword evidence="6 7" id="KW-0804">Transcription</keyword>
<dbReference type="Pfam" id="PF08529">
    <property type="entry name" value="NusA_N"/>
    <property type="match status" value="1"/>
</dbReference>
<protein>
    <recommendedName>
        <fullName evidence="7">Transcription termination/antitermination protein NusA</fullName>
    </recommendedName>
</protein>
<dbReference type="PROSITE" id="PS50084">
    <property type="entry name" value="KH_TYPE_1"/>
    <property type="match status" value="1"/>
</dbReference>
<dbReference type="STRING" id="1802428.A2441_04260"/>